<name>A0A8S3X6W0_PARAO</name>
<dbReference type="AlphaFoldDB" id="A0A8S3X6W0"/>
<dbReference type="OrthoDB" id="5833644at2759"/>
<comment type="caution">
    <text evidence="1">The sequence shown here is derived from an EMBL/GenBank/DDBJ whole genome shotgun (WGS) entry which is preliminary data.</text>
</comment>
<protein>
    <submittedName>
        <fullName evidence="1">(apollo) hypothetical protein</fullName>
    </submittedName>
</protein>
<gene>
    <name evidence="1" type="ORF">PAPOLLO_LOCUS14678</name>
</gene>
<organism evidence="1 2">
    <name type="scientific">Parnassius apollo</name>
    <name type="common">Apollo butterfly</name>
    <name type="synonym">Papilio apollo</name>
    <dbReference type="NCBI Taxonomy" id="110799"/>
    <lineage>
        <taxon>Eukaryota</taxon>
        <taxon>Metazoa</taxon>
        <taxon>Ecdysozoa</taxon>
        <taxon>Arthropoda</taxon>
        <taxon>Hexapoda</taxon>
        <taxon>Insecta</taxon>
        <taxon>Pterygota</taxon>
        <taxon>Neoptera</taxon>
        <taxon>Endopterygota</taxon>
        <taxon>Lepidoptera</taxon>
        <taxon>Glossata</taxon>
        <taxon>Ditrysia</taxon>
        <taxon>Papilionoidea</taxon>
        <taxon>Papilionidae</taxon>
        <taxon>Parnassiinae</taxon>
        <taxon>Parnassini</taxon>
        <taxon>Parnassius</taxon>
        <taxon>Parnassius</taxon>
    </lineage>
</organism>
<evidence type="ECO:0000313" key="2">
    <source>
        <dbReference type="Proteomes" id="UP000691718"/>
    </source>
</evidence>
<dbReference type="Proteomes" id="UP000691718">
    <property type="component" value="Unassembled WGS sequence"/>
</dbReference>
<reference evidence="1" key="1">
    <citation type="submission" date="2021-04" db="EMBL/GenBank/DDBJ databases">
        <authorList>
            <person name="Tunstrom K."/>
        </authorList>
    </citation>
    <scope>NUCLEOTIDE SEQUENCE</scope>
</reference>
<accession>A0A8S3X6W0</accession>
<evidence type="ECO:0000313" key="1">
    <source>
        <dbReference type="EMBL" id="CAG5006019.1"/>
    </source>
</evidence>
<keyword evidence="2" id="KW-1185">Reference proteome</keyword>
<dbReference type="EMBL" id="CAJQZP010000978">
    <property type="protein sequence ID" value="CAG5006019.1"/>
    <property type="molecule type" value="Genomic_DNA"/>
</dbReference>
<sequence>MLKEWGILKQNMHCVVRDGGSKIKRTYYLSEIHNIDWHMVKEDNKRDDTISELLKKCKKIAGHYNHSITAKQELEKFKFDSTKSFKSFARLTDTLEFQLLGICWKNLIASSIHYRFAISSNNKIAQLDADAWIIIQES</sequence>
<proteinExistence type="predicted"/>